<dbReference type="OrthoDB" id="1043111at2759"/>
<dbReference type="Pfam" id="PF13881">
    <property type="entry name" value="Rad60-SLD_2"/>
    <property type="match status" value="1"/>
</dbReference>
<feature type="domain" description="UBL3-like ubiquitin" evidence="1">
    <location>
        <begin position="98"/>
        <end position="137"/>
    </location>
</feature>
<organism evidence="2">
    <name type="scientific">Vitis vinifera</name>
    <name type="common">Grape</name>
    <dbReference type="NCBI Taxonomy" id="29760"/>
    <lineage>
        <taxon>Eukaryota</taxon>
        <taxon>Viridiplantae</taxon>
        <taxon>Streptophyta</taxon>
        <taxon>Embryophyta</taxon>
        <taxon>Tracheophyta</taxon>
        <taxon>Spermatophyta</taxon>
        <taxon>Magnoliopsida</taxon>
        <taxon>eudicotyledons</taxon>
        <taxon>Gunneridae</taxon>
        <taxon>Pentapetalae</taxon>
        <taxon>rosids</taxon>
        <taxon>Vitales</taxon>
        <taxon>Vitaceae</taxon>
        <taxon>Viteae</taxon>
        <taxon>Vitis</taxon>
    </lineage>
</organism>
<dbReference type="InterPro" id="IPR029071">
    <property type="entry name" value="Ubiquitin-like_domsf"/>
</dbReference>
<proteinExistence type="predicted"/>
<dbReference type="AlphaFoldDB" id="A5B9A9"/>
<dbReference type="InterPro" id="IPR040015">
    <property type="entry name" value="UBL3-like"/>
</dbReference>
<dbReference type="Gene3D" id="3.10.20.90">
    <property type="entry name" value="Phosphatidylinositol 3-kinase Catalytic Subunit, Chain A, domain 1"/>
    <property type="match status" value="1"/>
</dbReference>
<evidence type="ECO:0000313" key="2">
    <source>
        <dbReference type="EMBL" id="CAN67676.1"/>
    </source>
</evidence>
<gene>
    <name evidence="2" type="ORF">VITISV_039644</name>
</gene>
<dbReference type="SUPFAM" id="SSF54236">
    <property type="entry name" value="Ubiquitin-like"/>
    <property type="match status" value="1"/>
</dbReference>
<sequence>MPFVSGMPSPSHRLTHVISLSSSAALSSPPNHNPLRNLVLHDVAQSGWLLEVGGEAGDDREADPQSVGAYLVADWRRICEDGIVVNGAAGKAQMPEEDLVELKFRLYDGSDIGPFRYSPTSTVAMLKERIVTEWPKANLSGYYVRMHRFKSSDWLLCTEVPEAGGTALGNGLIVCNHQFYLRYYLSSQRLWSYTLHLPL</sequence>
<accession>A5B9A9</accession>
<name>A5B9A9_VITVI</name>
<dbReference type="PANTHER" id="PTHR13169:SF1">
    <property type="entry name" value="MEMBRANE-ANCHORED UBIQUITIN-FOLD PROTEIN 4"/>
    <property type="match status" value="1"/>
</dbReference>
<protein>
    <recommendedName>
        <fullName evidence="1">UBL3-like ubiquitin domain-containing protein</fullName>
    </recommendedName>
</protein>
<evidence type="ECO:0000259" key="1">
    <source>
        <dbReference type="Pfam" id="PF13881"/>
    </source>
</evidence>
<dbReference type="InterPro" id="IPR039540">
    <property type="entry name" value="UBL3-like_ubiquitin_dom"/>
</dbReference>
<dbReference type="PANTHER" id="PTHR13169">
    <property type="entry name" value="UBIQUITIN-LIKE PROTEIN 3 HCG-1 PROTEIN"/>
    <property type="match status" value="1"/>
</dbReference>
<dbReference type="EMBL" id="AM451104">
    <property type="protein sequence ID" value="CAN67676.1"/>
    <property type="molecule type" value="Genomic_DNA"/>
</dbReference>
<dbReference type="ExpressionAtlas" id="A5B9A9">
    <property type="expression patterns" value="baseline and differential"/>
</dbReference>
<reference evidence="2" key="1">
    <citation type="journal article" date="2007" name="PLoS ONE">
        <title>The first genome sequence of an elite grapevine cultivar (Pinot noir Vitis vinifera L.): coping with a highly heterozygous genome.</title>
        <authorList>
            <person name="Velasco R."/>
            <person name="Zharkikh A."/>
            <person name="Troggio M."/>
            <person name="Cartwright D.A."/>
            <person name="Cestaro A."/>
            <person name="Pruss D."/>
            <person name="Pindo M."/>
            <person name="FitzGerald L.M."/>
            <person name="Vezzulli S."/>
            <person name="Reid J."/>
            <person name="Malacarne G."/>
            <person name="Iliev D."/>
            <person name="Coppola G."/>
            <person name="Wardell B."/>
            <person name="Micheletti D."/>
            <person name="Macalma T."/>
            <person name="Facci M."/>
            <person name="Mitchell J.T."/>
            <person name="Perazzolli M."/>
            <person name="Eldredge G."/>
            <person name="Gatto P."/>
            <person name="Oyzerski R."/>
            <person name="Moretto M."/>
            <person name="Gutin N."/>
            <person name="Stefanini M."/>
            <person name="Chen Y."/>
            <person name="Segala C."/>
            <person name="Davenport C."/>
            <person name="Dematte L."/>
            <person name="Mraz A."/>
            <person name="Battilana J."/>
            <person name="Stormo K."/>
            <person name="Costa F."/>
            <person name="Tao Q."/>
            <person name="Si-Ammour A."/>
            <person name="Harkins T."/>
            <person name="Lackey A."/>
            <person name="Perbost C."/>
            <person name="Taillon B."/>
            <person name="Stella A."/>
            <person name="Solovyev V."/>
            <person name="Fawcett J.A."/>
            <person name="Sterck L."/>
            <person name="Vandepoele K."/>
            <person name="Grando S.M."/>
            <person name="Toppo S."/>
            <person name="Moser C."/>
            <person name="Lanchbury J."/>
            <person name="Bogden R."/>
            <person name="Skolnick M."/>
            <person name="Sgaramella V."/>
            <person name="Bhatnagar S.K."/>
            <person name="Fontana P."/>
            <person name="Gutin A."/>
            <person name="Van de Peer Y."/>
            <person name="Salamini F."/>
            <person name="Viola R."/>
        </authorList>
    </citation>
    <scope>NUCLEOTIDE SEQUENCE</scope>
</reference>